<accession>R9PCF2</accession>
<dbReference type="GeneID" id="24108616"/>
<dbReference type="HOGENOM" id="CLU_1845989_0_0_1"/>
<name>R9PCF2_PSEHS</name>
<gene>
    <name evidence="1" type="ORF">PHSY_003326</name>
</gene>
<reference evidence="2" key="1">
    <citation type="journal article" date="2013" name="Genome Announc.">
        <title>Draft genome sequence of the basidiomycetous yeast-like fungus Pseudozyma hubeiensis SY62, which produces an abundant amount of the biosurfactant mannosylerythritol lipids.</title>
        <authorList>
            <person name="Konishi M."/>
            <person name="Hatada Y."/>
            <person name="Horiuchi J."/>
        </authorList>
    </citation>
    <scope>NUCLEOTIDE SEQUENCE [LARGE SCALE GENOMIC DNA]</scope>
    <source>
        <strain evidence="2">SY62</strain>
    </source>
</reference>
<protein>
    <submittedName>
        <fullName evidence="1">Uncharacterized protein</fullName>
    </submittedName>
</protein>
<dbReference type="AlphaFoldDB" id="R9PCF2"/>
<dbReference type="EMBL" id="DF238796">
    <property type="protein sequence ID" value="GAC95750.1"/>
    <property type="molecule type" value="Genomic_DNA"/>
</dbReference>
<dbReference type="RefSeq" id="XP_012189337.1">
    <property type="nucleotide sequence ID" value="XM_012333947.1"/>
</dbReference>
<keyword evidence="2" id="KW-1185">Reference proteome</keyword>
<evidence type="ECO:0000313" key="1">
    <source>
        <dbReference type="EMBL" id="GAC95750.1"/>
    </source>
</evidence>
<sequence length="139" mass="15486">MQPRLVLSGETKLAARPGESNLRERGANVGFGCLRVRNRPNELQLLGLVFSASRCISHTTTLLRIRLFRTSNRNASRRLVSVQLGQRSLRFIVFHGFGRVVELPSLVGFAATSHRSRQRCCLPRSSTLDIDIVSIEGLS</sequence>
<organism evidence="1 2">
    <name type="scientific">Pseudozyma hubeiensis (strain SY62)</name>
    <name type="common">Yeast</name>
    <dbReference type="NCBI Taxonomy" id="1305764"/>
    <lineage>
        <taxon>Eukaryota</taxon>
        <taxon>Fungi</taxon>
        <taxon>Dikarya</taxon>
        <taxon>Basidiomycota</taxon>
        <taxon>Ustilaginomycotina</taxon>
        <taxon>Ustilaginomycetes</taxon>
        <taxon>Ustilaginales</taxon>
        <taxon>Ustilaginaceae</taxon>
        <taxon>Pseudozyma</taxon>
    </lineage>
</organism>
<evidence type="ECO:0000313" key="2">
    <source>
        <dbReference type="Proteomes" id="UP000014071"/>
    </source>
</evidence>
<proteinExistence type="predicted"/>
<dbReference type="Proteomes" id="UP000014071">
    <property type="component" value="Unassembled WGS sequence"/>
</dbReference>